<organism evidence="3 4">
    <name type="scientific">Cryobacterium mannosilyticum</name>
    <dbReference type="NCBI Taxonomy" id="1259190"/>
    <lineage>
        <taxon>Bacteria</taxon>
        <taxon>Bacillati</taxon>
        <taxon>Actinomycetota</taxon>
        <taxon>Actinomycetes</taxon>
        <taxon>Micrococcales</taxon>
        <taxon>Microbacteriaceae</taxon>
        <taxon>Cryobacterium</taxon>
    </lineage>
</organism>
<reference evidence="3 4" key="1">
    <citation type="submission" date="2019-03" db="EMBL/GenBank/DDBJ databases">
        <title>Genomics of glacier-inhabiting Cryobacterium strains.</title>
        <authorList>
            <person name="Liu Q."/>
            <person name="Xin Y.-H."/>
        </authorList>
    </citation>
    <scope>NUCLEOTIDE SEQUENCE [LARGE SCALE GENOMIC DNA]</scope>
    <source>
        <strain evidence="3 4">RHLT2-21</strain>
    </source>
</reference>
<dbReference type="RefSeq" id="WP_134510998.1">
    <property type="nucleotide sequence ID" value="NZ_SOFM01000051.1"/>
</dbReference>
<dbReference type="PROSITE" id="PS50995">
    <property type="entry name" value="HTH_MARR_2"/>
    <property type="match status" value="1"/>
</dbReference>
<protein>
    <submittedName>
        <fullName evidence="3">MarR family transcriptional regulator</fullName>
    </submittedName>
</protein>
<evidence type="ECO:0000259" key="2">
    <source>
        <dbReference type="PROSITE" id="PS50995"/>
    </source>
</evidence>
<gene>
    <name evidence="3" type="ORF">E3O32_16855</name>
</gene>
<dbReference type="Proteomes" id="UP000297643">
    <property type="component" value="Unassembled WGS sequence"/>
</dbReference>
<dbReference type="EMBL" id="SOFM01000051">
    <property type="protein sequence ID" value="TFB99501.1"/>
    <property type="molecule type" value="Genomic_DNA"/>
</dbReference>
<dbReference type="GO" id="GO:0003700">
    <property type="term" value="F:DNA-binding transcription factor activity"/>
    <property type="evidence" value="ECO:0007669"/>
    <property type="project" value="InterPro"/>
</dbReference>
<dbReference type="SUPFAM" id="SSF46785">
    <property type="entry name" value="Winged helix' DNA-binding domain"/>
    <property type="match status" value="1"/>
</dbReference>
<proteinExistence type="predicted"/>
<comment type="caution">
    <text evidence="3">The sequence shown here is derived from an EMBL/GenBank/DDBJ whole genome shotgun (WGS) entry which is preliminary data.</text>
</comment>
<keyword evidence="4" id="KW-1185">Reference proteome</keyword>
<dbReference type="Pfam" id="PF01047">
    <property type="entry name" value="MarR"/>
    <property type="match status" value="1"/>
</dbReference>
<dbReference type="InterPro" id="IPR036390">
    <property type="entry name" value="WH_DNA-bd_sf"/>
</dbReference>
<feature type="region of interest" description="Disordered" evidence="1">
    <location>
        <begin position="144"/>
        <end position="175"/>
    </location>
</feature>
<feature type="domain" description="HTH marR-type" evidence="2">
    <location>
        <begin position="1"/>
        <end position="136"/>
    </location>
</feature>
<evidence type="ECO:0000256" key="1">
    <source>
        <dbReference type="SAM" id="MobiDB-lite"/>
    </source>
</evidence>
<dbReference type="PANTHER" id="PTHR39515">
    <property type="entry name" value="CONSERVED PROTEIN"/>
    <property type="match status" value="1"/>
</dbReference>
<sequence>MSSDLSALLGDLITVNNRLTRVAAHAAHGTESPATWRTLSVLRQLGPIRLGELAARSRVSQPTATKLVTHLADRGWAERLADPLDARVASTVITPAGVAALDAWRSELAEALLPMFSGLTDAEIETLEEAIGILRARLDGSETPAVRPAVQTASGGTLPGTRALPGTSTAAGVSA</sequence>
<accession>A0A4R8VZH9</accession>
<dbReference type="PANTHER" id="PTHR39515:SF2">
    <property type="entry name" value="HTH-TYPE TRANSCRIPTIONAL REGULATOR RV0880"/>
    <property type="match status" value="1"/>
</dbReference>
<evidence type="ECO:0000313" key="3">
    <source>
        <dbReference type="EMBL" id="TFB99501.1"/>
    </source>
</evidence>
<dbReference type="AlphaFoldDB" id="A0A4R8VZH9"/>
<dbReference type="Gene3D" id="1.10.10.10">
    <property type="entry name" value="Winged helix-like DNA-binding domain superfamily/Winged helix DNA-binding domain"/>
    <property type="match status" value="1"/>
</dbReference>
<evidence type="ECO:0000313" key="4">
    <source>
        <dbReference type="Proteomes" id="UP000297643"/>
    </source>
</evidence>
<dbReference type="InterPro" id="IPR036388">
    <property type="entry name" value="WH-like_DNA-bd_sf"/>
</dbReference>
<name>A0A4R8VZH9_9MICO</name>
<feature type="compositionally biased region" description="Polar residues" evidence="1">
    <location>
        <begin position="166"/>
        <end position="175"/>
    </location>
</feature>
<dbReference type="SMART" id="SM00347">
    <property type="entry name" value="HTH_MARR"/>
    <property type="match status" value="1"/>
</dbReference>
<dbReference type="InterPro" id="IPR000835">
    <property type="entry name" value="HTH_MarR-typ"/>
</dbReference>
<dbReference type="InterPro" id="IPR052526">
    <property type="entry name" value="HTH-type_Bedaq_tolerance"/>
</dbReference>